<evidence type="ECO:0000256" key="1">
    <source>
        <dbReference type="SAM" id="MobiDB-lite"/>
    </source>
</evidence>
<reference evidence="2 3" key="1">
    <citation type="submission" date="2019-06" db="EMBL/GenBank/DDBJ databases">
        <title>Sorghum-associated microbial communities from plants grown in Nebraska, USA.</title>
        <authorList>
            <person name="Schachtman D."/>
        </authorList>
    </citation>
    <scope>NUCLEOTIDE SEQUENCE [LARGE SCALE GENOMIC DNA]</scope>
    <source>
        <strain evidence="2 3">1209</strain>
    </source>
</reference>
<dbReference type="InterPro" id="IPR012292">
    <property type="entry name" value="Globin/Proto"/>
</dbReference>
<dbReference type="Gene3D" id="1.10.490.10">
    <property type="entry name" value="Globins"/>
    <property type="match status" value="1"/>
</dbReference>
<evidence type="ECO:0000313" key="3">
    <source>
        <dbReference type="Proteomes" id="UP000320811"/>
    </source>
</evidence>
<dbReference type="CDD" id="cd08916">
    <property type="entry name" value="TrHb3_P"/>
    <property type="match status" value="1"/>
</dbReference>
<accession>A0A561Q4D1</accession>
<dbReference type="InterPro" id="IPR009050">
    <property type="entry name" value="Globin-like_sf"/>
</dbReference>
<dbReference type="GO" id="GO:0019825">
    <property type="term" value="F:oxygen binding"/>
    <property type="evidence" value="ECO:0007669"/>
    <property type="project" value="InterPro"/>
</dbReference>
<keyword evidence="3" id="KW-1185">Reference proteome</keyword>
<dbReference type="AlphaFoldDB" id="A0A561Q4D1"/>
<feature type="region of interest" description="Disordered" evidence="1">
    <location>
        <begin position="126"/>
        <end position="145"/>
    </location>
</feature>
<dbReference type="Proteomes" id="UP000320811">
    <property type="component" value="Unassembled WGS sequence"/>
</dbReference>
<organism evidence="2 3">
    <name type="scientific">Chitinophaga polysaccharea</name>
    <dbReference type="NCBI Taxonomy" id="1293035"/>
    <lineage>
        <taxon>Bacteria</taxon>
        <taxon>Pseudomonadati</taxon>
        <taxon>Bacteroidota</taxon>
        <taxon>Chitinophagia</taxon>
        <taxon>Chitinophagales</taxon>
        <taxon>Chitinophagaceae</taxon>
        <taxon>Chitinophaga</taxon>
    </lineage>
</organism>
<comment type="caution">
    <text evidence="2">The sequence shown here is derived from an EMBL/GenBank/DDBJ whole genome shotgun (WGS) entry which is preliminary data.</text>
</comment>
<dbReference type="GO" id="GO:0020037">
    <property type="term" value="F:heme binding"/>
    <property type="evidence" value="ECO:0007669"/>
    <property type="project" value="InterPro"/>
</dbReference>
<name>A0A561Q4D1_9BACT</name>
<sequence>MKKREIANTEDIMELVNSFYDKVKADDVIGFIFNDVAKVDWSRHLPVMYDFWGSLLLGSGSYGRNVMDPHFKLNKLIPLEPVFFERWLQLFEATVNERFTGEKATQAISRARSIKGIMSFKMDQINHPEKGTDKNIPLVNPGHQQ</sequence>
<proteinExistence type="predicted"/>
<gene>
    <name evidence="2" type="ORF">FHW36_1011154</name>
</gene>
<evidence type="ECO:0000313" key="2">
    <source>
        <dbReference type="EMBL" id="TWF45227.1"/>
    </source>
</evidence>
<dbReference type="SUPFAM" id="SSF46458">
    <property type="entry name" value="Globin-like"/>
    <property type="match status" value="1"/>
</dbReference>
<dbReference type="RefSeq" id="WP_186452314.1">
    <property type="nucleotide sequence ID" value="NZ_VIWO01000001.1"/>
</dbReference>
<protein>
    <submittedName>
        <fullName evidence="2">Hemoglobin</fullName>
    </submittedName>
</protein>
<dbReference type="EMBL" id="VIWO01000001">
    <property type="protein sequence ID" value="TWF45227.1"/>
    <property type="molecule type" value="Genomic_DNA"/>
</dbReference>